<comment type="caution">
    <text evidence="1">The sequence shown here is derived from an EMBL/GenBank/DDBJ whole genome shotgun (WGS) entry which is preliminary data.</text>
</comment>
<dbReference type="OrthoDB" id="6410137at2759"/>
<dbReference type="Proteomes" id="UP000887013">
    <property type="component" value="Unassembled WGS sequence"/>
</dbReference>
<accession>A0A8X6MX99</accession>
<name>A0A8X6MX99_NEPPI</name>
<reference evidence="1" key="1">
    <citation type="submission" date="2020-08" db="EMBL/GenBank/DDBJ databases">
        <title>Multicomponent nature underlies the extraordinary mechanical properties of spider dragline silk.</title>
        <authorList>
            <person name="Kono N."/>
            <person name="Nakamura H."/>
            <person name="Mori M."/>
            <person name="Yoshida Y."/>
            <person name="Ohtoshi R."/>
            <person name="Malay A.D."/>
            <person name="Moran D.A.P."/>
            <person name="Tomita M."/>
            <person name="Numata K."/>
            <person name="Arakawa K."/>
        </authorList>
    </citation>
    <scope>NUCLEOTIDE SEQUENCE</scope>
</reference>
<dbReference type="AlphaFoldDB" id="A0A8X6MX99"/>
<keyword evidence="2" id="KW-1185">Reference proteome</keyword>
<evidence type="ECO:0000313" key="1">
    <source>
        <dbReference type="EMBL" id="GFS82316.1"/>
    </source>
</evidence>
<dbReference type="EMBL" id="BMAW01097952">
    <property type="protein sequence ID" value="GFS82316.1"/>
    <property type="molecule type" value="Genomic_DNA"/>
</dbReference>
<sequence>MSKRMAVVPPEFLIGHHQQKSELRSEEELANLLDREQLADDLKVKLLSQLLTRYQKTAHEPSEPIRVSIVDENEQAKIVENVKADTEIDPILKDIMISSPHSFVKFIPSIVEKLMSRENEFEIHLEQSSKAATFLYILNLADVDTVINTSKTFKFRPSQQFPLDLSYSIIIKNPSNVVEHTIPVVRHLNDRVIAKTSRELFSVFKENIKLLNLDHLIQFIYNDTTSEVDIHLAKNIEIHFTRTLGESLLEKLNFVKDTIVKGVTRFQVNRAHPVDKEDHFKIIVKEYFKRVEVFEQTYELFLNVGMYKTEELFNAFQFLTLTQLPNSHVAIEVPQHIELHLGRGLADLLGFTGKEMSIGSYVGKYPIQLNAGISEIFVYSDVVESHHVGDSFSPLLRKIPCLNEKNEQIVKYYENPLYFPLKKTFVETIEIDLRVSSGDNIIFTGGRTYVVLSFRRKPIY</sequence>
<proteinExistence type="predicted"/>
<gene>
    <name evidence="1" type="primary">AVEN_266084_1</name>
    <name evidence="1" type="ORF">NPIL_308741</name>
</gene>
<protein>
    <submittedName>
        <fullName evidence="1">Uncharacterized protein</fullName>
    </submittedName>
</protein>
<evidence type="ECO:0000313" key="2">
    <source>
        <dbReference type="Proteomes" id="UP000887013"/>
    </source>
</evidence>
<organism evidence="1 2">
    <name type="scientific">Nephila pilipes</name>
    <name type="common">Giant wood spider</name>
    <name type="synonym">Nephila maculata</name>
    <dbReference type="NCBI Taxonomy" id="299642"/>
    <lineage>
        <taxon>Eukaryota</taxon>
        <taxon>Metazoa</taxon>
        <taxon>Ecdysozoa</taxon>
        <taxon>Arthropoda</taxon>
        <taxon>Chelicerata</taxon>
        <taxon>Arachnida</taxon>
        <taxon>Araneae</taxon>
        <taxon>Araneomorphae</taxon>
        <taxon>Entelegynae</taxon>
        <taxon>Araneoidea</taxon>
        <taxon>Nephilidae</taxon>
        <taxon>Nephila</taxon>
    </lineage>
</organism>